<dbReference type="PANTHER" id="PTHR35174">
    <property type="entry name" value="BLL7171 PROTEIN-RELATED"/>
    <property type="match status" value="1"/>
</dbReference>
<proteinExistence type="predicted"/>
<dbReference type="PANTHER" id="PTHR35174:SF3">
    <property type="entry name" value="BLL7171 PROTEIN"/>
    <property type="match status" value="1"/>
</dbReference>
<dbReference type="InterPro" id="IPR005545">
    <property type="entry name" value="YCII"/>
</dbReference>
<sequence>MQFLISVIDHETGFATEAEMADITAFNMGLKAGGHWVFAGGLEPPSSASVIDSRGGRGVLSDGPFLHSTEYLSGFWIITAPNLDAARALAADASKACNRRVELRTLLGG</sequence>
<dbReference type="Pfam" id="PF03795">
    <property type="entry name" value="YCII"/>
    <property type="match status" value="1"/>
</dbReference>
<gene>
    <name evidence="2" type="ORF">UFOPK3720_00992</name>
</gene>
<dbReference type="Gene3D" id="3.30.70.1060">
    <property type="entry name" value="Dimeric alpha+beta barrel"/>
    <property type="match status" value="1"/>
</dbReference>
<dbReference type="EMBL" id="CAFBNB010000181">
    <property type="protein sequence ID" value="CAB4936094.1"/>
    <property type="molecule type" value="Genomic_DNA"/>
</dbReference>
<dbReference type="SUPFAM" id="SSF54909">
    <property type="entry name" value="Dimeric alpha+beta barrel"/>
    <property type="match status" value="1"/>
</dbReference>
<name>A0A6J7J0D2_9ZZZZ</name>
<dbReference type="AlphaFoldDB" id="A0A6J7J0D2"/>
<evidence type="ECO:0000313" key="2">
    <source>
        <dbReference type="EMBL" id="CAB4936094.1"/>
    </source>
</evidence>
<feature type="domain" description="YCII-related" evidence="1">
    <location>
        <begin position="1"/>
        <end position="94"/>
    </location>
</feature>
<reference evidence="2" key="1">
    <citation type="submission" date="2020-05" db="EMBL/GenBank/DDBJ databases">
        <authorList>
            <person name="Chiriac C."/>
            <person name="Salcher M."/>
            <person name="Ghai R."/>
            <person name="Kavagutti S V."/>
        </authorList>
    </citation>
    <scope>NUCLEOTIDE SEQUENCE</scope>
</reference>
<evidence type="ECO:0000259" key="1">
    <source>
        <dbReference type="Pfam" id="PF03795"/>
    </source>
</evidence>
<organism evidence="2">
    <name type="scientific">freshwater metagenome</name>
    <dbReference type="NCBI Taxonomy" id="449393"/>
    <lineage>
        <taxon>unclassified sequences</taxon>
        <taxon>metagenomes</taxon>
        <taxon>ecological metagenomes</taxon>
    </lineage>
</organism>
<accession>A0A6J7J0D2</accession>
<protein>
    <submittedName>
        <fullName evidence="2">Unannotated protein</fullName>
    </submittedName>
</protein>
<dbReference type="InterPro" id="IPR011008">
    <property type="entry name" value="Dimeric_a/b-barrel"/>
</dbReference>